<dbReference type="Proteomes" id="UP001475781">
    <property type="component" value="Chromosome"/>
</dbReference>
<evidence type="ECO:0000256" key="3">
    <source>
        <dbReference type="ARBA" id="ARBA00022670"/>
    </source>
</evidence>
<keyword evidence="2" id="KW-1003">Cell membrane</keyword>
<feature type="transmembrane region" description="Helical" evidence="8">
    <location>
        <begin position="300"/>
        <end position="318"/>
    </location>
</feature>
<evidence type="ECO:0000256" key="6">
    <source>
        <dbReference type="ARBA" id="ARBA00022989"/>
    </source>
</evidence>
<feature type="transmembrane region" description="Helical" evidence="8">
    <location>
        <begin position="98"/>
        <end position="119"/>
    </location>
</feature>
<reference evidence="9 10" key="1">
    <citation type="submission" date="2022-07" db="EMBL/GenBank/DDBJ databases">
        <title>A copper resistant bacterium isolated from sediment samples of deep sea hydrothermal areas.</title>
        <authorList>
            <person name="Zeng X."/>
        </authorList>
    </citation>
    <scope>NUCLEOTIDE SEQUENCE [LARGE SCALE GENOMIC DNA]</scope>
    <source>
        <strain evidence="10">CuT 6</strain>
    </source>
</reference>
<dbReference type="NCBIfam" id="TIGR04178">
    <property type="entry name" value="exo_archaeo"/>
    <property type="match status" value="1"/>
</dbReference>
<dbReference type="NCBIfam" id="TIGR02602">
    <property type="entry name" value="8TM_EpsH"/>
    <property type="match status" value="1"/>
</dbReference>
<accession>A0ABZ2W4G2</accession>
<dbReference type="Pfam" id="PF09721">
    <property type="entry name" value="Exosortase_EpsH"/>
    <property type="match status" value="1"/>
</dbReference>
<proteinExistence type="predicted"/>
<keyword evidence="3" id="KW-0645">Protease</keyword>
<evidence type="ECO:0000256" key="2">
    <source>
        <dbReference type="ARBA" id="ARBA00022475"/>
    </source>
</evidence>
<feature type="transmembrane region" description="Helical" evidence="8">
    <location>
        <begin position="73"/>
        <end position="92"/>
    </location>
</feature>
<dbReference type="InterPro" id="IPR026392">
    <property type="entry name" value="Exo/Archaeosortase_dom"/>
</dbReference>
<keyword evidence="6 8" id="KW-1133">Transmembrane helix</keyword>
<keyword evidence="7 8" id="KW-0472">Membrane</keyword>
<evidence type="ECO:0000313" key="10">
    <source>
        <dbReference type="Proteomes" id="UP001475781"/>
    </source>
</evidence>
<dbReference type="RefSeq" id="WP_341582051.1">
    <property type="nucleotide sequence ID" value="NZ_CP101118.1"/>
</dbReference>
<feature type="transmembrane region" description="Helical" evidence="8">
    <location>
        <begin position="126"/>
        <end position="150"/>
    </location>
</feature>
<protein>
    <submittedName>
        <fullName evidence="9">Exosortase</fullName>
    </submittedName>
</protein>
<evidence type="ECO:0000313" key="9">
    <source>
        <dbReference type="EMBL" id="WZF89279.1"/>
    </source>
</evidence>
<dbReference type="EMBL" id="CP101118">
    <property type="protein sequence ID" value="WZF89279.1"/>
    <property type="molecule type" value="Genomic_DNA"/>
</dbReference>
<feature type="transmembrane region" description="Helical" evidence="8">
    <location>
        <begin position="255"/>
        <end position="272"/>
    </location>
</feature>
<organism evidence="9 10">
    <name type="scientific">Marinobacter metalliresistant</name>
    <dbReference type="NCBI Taxonomy" id="2961995"/>
    <lineage>
        <taxon>Bacteria</taxon>
        <taxon>Pseudomonadati</taxon>
        <taxon>Pseudomonadota</taxon>
        <taxon>Gammaproteobacteria</taxon>
        <taxon>Pseudomonadales</taxon>
        <taxon>Marinobacteraceae</taxon>
        <taxon>Marinobacter</taxon>
    </lineage>
</organism>
<gene>
    <name evidence="9" type="ORF">NLK58_03440</name>
</gene>
<dbReference type="InterPro" id="IPR013426">
    <property type="entry name" value="EpsH-like"/>
</dbReference>
<comment type="subcellular location">
    <subcellularLocation>
        <location evidence="1">Cell membrane</location>
        <topology evidence="1">Multi-pass membrane protein</topology>
    </subcellularLocation>
</comment>
<evidence type="ECO:0000256" key="5">
    <source>
        <dbReference type="ARBA" id="ARBA00022801"/>
    </source>
</evidence>
<feature type="transmembrane region" description="Helical" evidence="8">
    <location>
        <begin position="214"/>
        <end position="240"/>
    </location>
</feature>
<sequence length="522" mass="59172">MTIERIRFRGLIRAVSPFLVLFGALFLLIWPTVEGIVSRWFKFDESYSHGWLLLLVSVVLVVRTIKRESPVSGFYPLWLVPFALALMAYGLGDILRLQALQEITVVPLLLGALAILLGWRQVKAFIIPVGVLIFAVPVWDYLSWTLQLITVEINQLLLGLFDIEFEVEGVFVYLIGVGAFEVAHGCSGLRYLLVGQSLAALYGELNFRRLRSRVLFFLIAVLFSLLANWIRVFVIIYMGYETNMQTSLIRNHDNFGWWVFAAALVPLFFIGRKLELSQAEQRLPGEPAPDATGKKSHRRLWTGVLVASVLPVIMWVLLPSSAGQIKPSPDAFDFSLNEERYAPLFGNRLSGWRPQMRNPDLVFAQTLFDRKTVTGEAGPEQQLFVGVYSYENQRHRAELVQYWNRIYDRDDWMPERFFKVTSPSGIPLQGVTLRSFSSGKRVHLAYGYYVSGLWETDQLRAKLAQVLSLFSARTDASLVIFGVACEECDGEVAVGGLVKNTLPVIVSQIDRHFYDTFTSSHE</sequence>
<keyword evidence="4 8" id="KW-0812">Transmembrane</keyword>
<keyword evidence="5" id="KW-0378">Hydrolase</keyword>
<evidence type="ECO:0000256" key="7">
    <source>
        <dbReference type="ARBA" id="ARBA00023136"/>
    </source>
</evidence>
<evidence type="ECO:0000256" key="8">
    <source>
        <dbReference type="SAM" id="Phobius"/>
    </source>
</evidence>
<feature type="transmembrane region" description="Helical" evidence="8">
    <location>
        <begin position="50"/>
        <end position="66"/>
    </location>
</feature>
<keyword evidence="10" id="KW-1185">Reference proteome</keyword>
<feature type="transmembrane region" description="Helical" evidence="8">
    <location>
        <begin position="12"/>
        <end position="30"/>
    </location>
</feature>
<evidence type="ECO:0000256" key="4">
    <source>
        <dbReference type="ARBA" id="ARBA00022692"/>
    </source>
</evidence>
<evidence type="ECO:0000256" key="1">
    <source>
        <dbReference type="ARBA" id="ARBA00004651"/>
    </source>
</evidence>
<feature type="transmembrane region" description="Helical" evidence="8">
    <location>
        <begin position="170"/>
        <end position="193"/>
    </location>
</feature>
<name>A0ABZ2W4G2_9GAMM</name>
<dbReference type="InterPro" id="IPR019127">
    <property type="entry name" value="Exosortase"/>
</dbReference>